<keyword evidence="13" id="KW-0175">Coiled coil</keyword>
<sequence length="746" mass="84166">MNHFELVSKYKPAGDQPKAIKSLVSGLRKGYAHQTLLGVTGSGKTFTAANVIAQMQKPTLVIAHNKTLAAQLTNEFRELFPKNSVNYFVSYYDYYQPEAYIPSSDTYIDKEAMINDEIDKLRHAATMALLTRRDVIVVASVSCIYGLGAPEAYAENIFHFKVGDRIKREQFARKLIQLQFKRTTADLKRGTYRLRGDNWEVMPPDREVIYNFELKNPSARLRAGGELIIEKIYEVDPVAGFRPGKTPTLPEIYIAPAKHFVTEAPDRERAIGAIQEELKAQLKYFEKEKKFLEAERLERRTKFDIAMMREVGYCHGIENYSRHLSGRKEGEAPDTLLDYFVQKRGTTQTTRGISQNNFPRESASSPRQSADGFLTIIDESHITVPQIGGMYSGDASRKKTLVEYGFRLPSAKDNRPLKFEEFNARVGQIIYTSATPGPYELEKCGALRHRVRVSPRLPAGALAKAGEVSDSPRLVEQIIRPTGLVDPKITMRPARGQIDDLIPRIEERVKRKERVLVTTLTKRMAEDLTEYLRERGTTRTVRGKTQTEGIKVAYLHSDVKTLDRIRILTNLRKGSGVKGGFDVLVGVNLLREGLDLPEVTLVAILDADKEGFLRSETSLIQTIGRASRNVAGEVLIYADQITGSVQRAVAETERRRKIQVAYNKEHGITPKTIVKAITDILPNIDKVLALELKPIPNSKMALEKLIAEKEREMKNAAKQLDFELAALLRDEIKTLLKKTKEKLEHA</sequence>
<dbReference type="GO" id="GO:0016887">
    <property type="term" value="F:ATP hydrolysis activity"/>
    <property type="evidence" value="ECO:0007669"/>
    <property type="project" value="InterPro"/>
</dbReference>
<evidence type="ECO:0000259" key="16">
    <source>
        <dbReference type="PROSITE" id="PS51192"/>
    </source>
</evidence>
<comment type="similarity">
    <text evidence="2 12">Belongs to the UvrB family.</text>
</comment>
<dbReference type="InterPro" id="IPR027417">
    <property type="entry name" value="P-loop_NTPase"/>
</dbReference>
<feature type="domain" description="Helicase ATP-binding" evidence="16">
    <location>
        <begin position="25"/>
        <end position="151"/>
    </location>
</feature>
<evidence type="ECO:0000259" key="17">
    <source>
        <dbReference type="PROSITE" id="PS51194"/>
    </source>
</evidence>
<evidence type="ECO:0000256" key="8">
    <source>
        <dbReference type="ARBA" id="ARBA00022881"/>
    </source>
</evidence>
<feature type="domain" description="Helicase C-terminal" evidence="17">
    <location>
        <begin position="497"/>
        <end position="681"/>
    </location>
</feature>
<keyword evidence="5 12" id="KW-0227">DNA damage</keyword>
<comment type="subunit">
    <text evidence="10 12">Forms a heterotetramer with UvrA during the search for lesions. Interacts with UvrC in an incision complex.</text>
</comment>
<keyword evidence="6 12" id="KW-0228">DNA excision</keyword>
<dbReference type="PROSITE" id="PS51194">
    <property type="entry name" value="HELICASE_CTER"/>
    <property type="match status" value="1"/>
</dbReference>
<keyword evidence="7" id="KW-0067">ATP-binding</keyword>
<proteinExistence type="inferred from homology"/>
<dbReference type="GO" id="GO:0003677">
    <property type="term" value="F:DNA binding"/>
    <property type="evidence" value="ECO:0007669"/>
    <property type="project" value="InterPro"/>
</dbReference>
<evidence type="ECO:0000256" key="10">
    <source>
        <dbReference type="ARBA" id="ARBA00026033"/>
    </source>
</evidence>
<dbReference type="InterPro" id="IPR041471">
    <property type="entry name" value="UvrB_inter"/>
</dbReference>
<accession>A0A1G2CDU7</accession>
<dbReference type="GO" id="GO:0004518">
    <property type="term" value="F:nuclease activity"/>
    <property type="evidence" value="ECO:0007669"/>
    <property type="project" value="UniProtKB-KW"/>
</dbReference>
<dbReference type="PANTHER" id="PTHR24029">
    <property type="entry name" value="UVRABC SYSTEM PROTEIN B"/>
    <property type="match status" value="1"/>
</dbReference>
<dbReference type="Pfam" id="PF00271">
    <property type="entry name" value="Helicase_C"/>
    <property type="match status" value="1"/>
</dbReference>
<dbReference type="Pfam" id="PF04851">
    <property type="entry name" value="ResIII"/>
    <property type="match status" value="1"/>
</dbReference>
<dbReference type="Pfam" id="PF02151">
    <property type="entry name" value="UVR"/>
    <property type="match status" value="1"/>
</dbReference>
<dbReference type="CDD" id="cd18790">
    <property type="entry name" value="SF2_C_UvrB"/>
    <property type="match status" value="1"/>
</dbReference>
<gene>
    <name evidence="18" type="ORF">A2945_02835</name>
</gene>
<name>A0A1G2CDU7_9BACT</name>
<evidence type="ECO:0000313" key="19">
    <source>
        <dbReference type="Proteomes" id="UP000178880"/>
    </source>
</evidence>
<dbReference type="SUPFAM" id="SSF46600">
    <property type="entry name" value="C-terminal UvrC-binding domain of UvrB"/>
    <property type="match status" value="1"/>
</dbReference>
<dbReference type="InterPro" id="IPR001943">
    <property type="entry name" value="UVR_dom"/>
</dbReference>
<dbReference type="SUPFAM" id="SSF52540">
    <property type="entry name" value="P-loop containing nucleoside triphosphate hydrolases"/>
    <property type="match status" value="2"/>
</dbReference>
<evidence type="ECO:0000256" key="1">
    <source>
        <dbReference type="ARBA" id="ARBA00004496"/>
    </source>
</evidence>
<keyword evidence="8 12" id="KW-0267">Excision nuclease</keyword>
<dbReference type="GO" id="GO:0006289">
    <property type="term" value="P:nucleotide-excision repair"/>
    <property type="evidence" value="ECO:0007669"/>
    <property type="project" value="InterPro"/>
</dbReference>
<dbReference type="Gene3D" id="4.10.860.10">
    <property type="entry name" value="UVR domain"/>
    <property type="match status" value="1"/>
</dbReference>
<dbReference type="InterPro" id="IPR014001">
    <property type="entry name" value="Helicase_ATP-bd"/>
</dbReference>
<evidence type="ECO:0000256" key="5">
    <source>
        <dbReference type="ARBA" id="ARBA00022763"/>
    </source>
</evidence>
<evidence type="ECO:0000256" key="6">
    <source>
        <dbReference type="ARBA" id="ARBA00022769"/>
    </source>
</evidence>
<dbReference type="CDD" id="cd17916">
    <property type="entry name" value="DEXHc_UvrB"/>
    <property type="match status" value="1"/>
</dbReference>
<dbReference type="InterPro" id="IPR004807">
    <property type="entry name" value="UvrB"/>
</dbReference>
<dbReference type="Gene3D" id="3.40.50.300">
    <property type="entry name" value="P-loop containing nucleotide triphosphate hydrolases"/>
    <property type="match status" value="3"/>
</dbReference>
<evidence type="ECO:0000256" key="11">
    <source>
        <dbReference type="ARBA" id="ARBA00029504"/>
    </source>
</evidence>
<dbReference type="Proteomes" id="UP000178880">
    <property type="component" value="Unassembled WGS sequence"/>
</dbReference>
<evidence type="ECO:0000256" key="3">
    <source>
        <dbReference type="ARBA" id="ARBA00022490"/>
    </source>
</evidence>
<evidence type="ECO:0000259" key="15">
    <source>
        <dbReference type="PROSITE" id="PS50151"/>
    </source>
</evidence>
<dbReference type="PANTHER" id="PTHR24029:SF0">
    <property type="entry name" value="UVRABC SYSTEM PROTEIN B"/>
    <property type="match status" value="1"/>
</dbReference>
<dbReference type="GO" id="GO:0009380">
    <property type="term" value="C:excinuclease repair complex"/>
    <property type="evidence" value="ECO:0007669"/>
    <property type="project" value="InterPro"/>
</dbReference>
<dbReference type="GO" id="GO:0005524">
    <property type="term" value="F:ATP binding"/>
    <property type="evidence" value="ECO:0007669"/>
    <property type="project" value="UniProtKB-KW"/>
</dbReference>
<feature type="coiled-coil region" evidence="13">
    <location>
        <begin position="699"/>
        <end position="726"/>
    </location>
</feature>
<evidence type="ECO:0000256" key="12">
    <source>
        <dbReference type="RuleBase" id="RU003587"/>
    </source>
</evidence>
<evidence type="ECO:0000256" key="13">
    <source>
        <dbReference type="SAM" id="Coils"/>
    </source>
</evidence>
<dbReference type="SMART" id="SM00487">
    <property type="entry name" value="DEXDc"/>
    <property type="match status" value="1"/>
</dbReference>
<reference evidence="18 19" key="1">
    <citation type="journal article" date="2016" name="Nat. Commun.">
        <title>Thousands of microbial genomes shed light on interconnected biogeochemical processes in an aquifer system.</title>
        <authorList>
            <person name="Anantharaman K."/>
            <person name="Brown C.T."/>
            <person name="Hug L.A."/>
            <person name="Sharon I."/>
            <person name="Castelle C.J."/>
            <person name="Probst A.J."/>
            <person name="Thomas B.C."/>
            <person name="Singh A."/>
            <person name="Wilkins M.J."/>
            <person name="Karaoz U."/>
            <person name="Brodie E.L."/>
            <person name="Williams K.H."/>
            <person name="Hubbard S.S."/>
            <person name="Banfield J.F."/>
        </authorList>
    </citation>
    <scope>NUCLEOTIDE SEQUENCE [LARGE SCALE GENOMIC DNA]</scope>
</reference>
<evidence type="ECO:0000256" key="2">
    <source>
        <dbReference type="ARBA" id="ARBA00008533"/>
    </source>
</evidence>
<feature type="domain" description="UVR" evidence="15">
    <location>
        <begin position="703"/>
        <end position="738"/>
    </location>
</feature>
<dbReference type="InterPro" id="IPR024759">
    <property type="entry name" value="UvrB_YAD/RRR_dom"/>
</dbReference>
<dbReference type="STRING" id="1798650.A2945_02835"/>
<organism evidence="18 19">
    <name type="scientific">Candidatus Liptonbacteria bacterium RIFCSPLOWO2_01_FULL_52_25</name>
    <dbReference type="NCBI Taxonomy" id="1798650"/>
    <lineage>
        <taxon>Bacteria</taxon>
        <taxon>Candidatus Liptoniibacteriota</taxon>
    </lineage>
</organism>
<evidence type="ECO:0000256" key="14">
    <source>
        <dbReference type="SAM" id="MobiDB-lite"/>
    </source>
</evidence>
<comment type="subcellular location">
    <subcellularLocation>
        <location evidence="1 12">Cytoplasm</location>
    </subcellularLocation>
</comment>
<evidence type="ECO:0000256" key="4">
    <source>
        <dbReference type="ARBA" id="ARBA00022741"/>
    </source>
</evidence>
<keyword evidence="3" id="KW-0963">Cytoplasm</keyword>
<dbReference type="SMART" id="SM00490">
    <property type="entry name" value="HELICc"/>
    <property type="match status" value="1"/>
</dbReference>
<dbReference type="EMBL" id="MHLA01000014">
    <property type="protein sequence ID" value="OGY99555.1"/>
    <property type="molecule type" value="Genomic_DNA"/>
</dbReference>
<dbReference type="GO" id="GO:0009432">
    <property type="term" value="P:SOS response"/>
    <property type="evidence" value="ECO:0007669"/>
    <property type="project" value="UniProtKB-KW"/>
</dbReference>
<comment type="caution">
    <text evidence="18">The sequence shown here is derived from an EMBL/GenBank/DDBJ whole genome shotgun (WGS) entry which is preliminary data.</text>
</comment>
<evidence type="ECO:0000256" key="7">
    <source>
        <dbReference type="ARBA" id="ARBA00022840"/>
    </source>
</evidence>
<dbReference type="GO" id="GO:0005737">
    <property type="term" value="C:cytoplasm"/>
    <property type="evidence" value="ECO:0007669"/>
    <property type="project" value="UniProtKB-SubCell"/>
</dbReference>
<dbReference type="Pfam" id="PF12344">
    <property type="entry name" value="UvrB"/>
    <property type="match status" value="1"/>
</dbReference>
<keyword evidence="4" id="KW-0547">Nucleotide-binding</keyword>
<evidence type="ECO:0000256" key="9">
    <source>
        <dbReference type="ARBA" id="ARBA00023204"/>
    </source>
</evidence>
<dbReference type="InterPro" id="IPR036876">
    <property type="entry name" value="UVR_dom_sf"/>
</dbReference>
<evidence type="ECO:0000313" key="18">
    <source>
        <dbReference type="EMBL" id="OGY99555.1"/>
    </source>
</evidence>
<dbReference type="Pfam" id="PF17757">
    <property type="entry name" value="UvrB_inter"/>
    <property type="match status" value="1"/>
</dbReference>
<protein>
    <recommendedName>
        <fullName evidence="11 12">UvrABC system protein B</fullName>
    </recommendedName>
</protein>
<keyword evidence="12" id="KW-0742">SOS response</keyword>
<dbReference type="InterPro" id="IPR001650">
    <property type="entry name" value="Helicase_C-like"/>
</dbReference>
<feature type="region of interest" description="Disordered" evidence="14">
    <location>
        <begin position="347"/>
        <end position="367"/>
    </location>
</feature>
<keyword evidence="9 12" id="KW-0234">DNA repair</keyword>
<dbReference type="AlphaFoldDB" id="A0A1G2CDU7"/>
<dbReference type="InterPro" id="IPR006935">
    <property type="entry name" value="Helicase/UvrB_N"/>
</dbReference>
<dbReference type="PROSITE" id="PS50151">
    <property type="entry name" value="UVR"/>
    <property type="match status" value="1"/>
</dbReference>
<dbReference type="PROSITE" id="PS51192">
    <property type="entry name" value="HELICASE_ATP_BIND_1"/>
    <property type="match status" value="1"/>
</dbReference>